<feature type="transmembrane region" description="Helical" evidence="6">
    <location>
        <begin position="229"/>
        <end position="247"/>
    </location>
</feature>
<feature type="transmembrane region" description="Helical" evidence="6">
    <location>
        <begin position="158"/>
        <end position="177"/>
    </location>
</feature>
<feature type="transmembrane region" description="Helical" evidence="6">
    <location>
        <begin position="378"/>
        <end position="401"/>
    </location>
</feature>
<evidence type="ECO:0000256" key="4">
    <source>
        <dbReference type="ARBA" id="ARBA00022989"/>
    </source>
</evidence>
<dbReference type="GO" id="GO:0031090">
    <property type="term" value="C:organelle membrane"/>
    <property type="evidence" value="ECO:0007669"/>
    <property type="project" value="UniProtKB-ARBA"/>
</dbReference>
<reference evidence="8" key="2">
    <citation type="submission" date="2021-03" db="UniProtKB">
        <authorList>
            <consortium name="EnsemblPlants"/>
        </authorList>
    </citation>
    <scope>IDENTIFICATION</scope>
</reference>
<feature type="transmembrane region" description="Helical" evidence="6">
    <location>
        <begin position="352"/>
        <end position="372"/>
    </location>
</feature>
<dbReference type="KEGG" id="cqi:110699367"/>
<dbReference type="AlphaFoldDB" id="A0A803M425"/>
<dbReference type="PANTHER" id="PTHR22950">
    <property type="entry name" value="AMINO ACID TRANSPORTER"/>
    <property type="match status" value="1"/>
</dbReference>
<evidence type="ECO:0000256" key="3">
    <source>
        <dbReference type="ARBA" id="ARBA00022970"/>
    </source>
</evidence>
<dbReference type="SMR" id="A0A803M425"/>
<evidence type="ECO:0000256" key="6">
    <source>
        <dbReference type="SAM" id="Phobius"/>
    </source>
</evidence>
<name>A0A803M425_CHEQI</name>
<comment type="subcellular location">
    <subcellularLocation>
        <location evidence="1">Membrane</location>
        <topology evidence="1">Multi-pass membrane protein</topology>
    </subcellularLocation>
</comment>
<dbReference type="GO" id="GO:0015179">
    <property type="term" value="F:L-amino acid transmembrane transporter activity"/>
    <property type="evidence" value="ECO:0007669"/>
    <property type="project" value="TreeGrafter"/>
</dbReference>
<keyword evidence="3" id="KW-0029">Amino-acid transport</keyword>
<evidence type="ECO:0000313" key="8">
    <source>
        <dbReference type="EnsemblPlants" id="AUR62022974-RA:cds"/>
    </source>
</evidence>
<dbReference type="OMA" id="FAFTGHQ"/>
<feature type="transmembrane region" description="Helical" evidence="6">
    <location>
        <begin position="312"/>
        <end position="332"/>
    </location>
</feature>
<organism evidence="8 9">
    <name type="scientific">Chenopodium quinoa</name>
    <name type="common">Quinoa</name>
    <dbReference type="NCBI Taxonomy" id="63459"/>
    <lineage>
        <taxon>Eukaryota</taxon>
        <taxon>Viridiplantae</taxon>
        <taxon>Streptophyta</taxon>
        <taxon>Embryophyta</taxon>
        <taxon>Tracheophyta</taxon>
        <taxon>Spermatophyta</taxon>
        <taxon>Magnoliopsida</taxon>
        <taxon>eudicotyledons</taxon>
        <taxon>Gunneridae</taxon>
        <taxon>Pentapetalae</taxon>
        <taxon>Caryophyllales</taxon>
        <taxon>Chenopodiaceae</taxon>
        <taxon>Chenopodioideae</taxon>
        <taxon>Atripliceae</taxon>
        <taxon>Chenopodium</taxon>
    </lineage>
</organism>
<dbReference type="OrthoDB" id="28208at2759"/>
<dbReference type="RefSeq" id="XP_021732583.1">
    <property type="nucleotide sequence ID" value="XM_021876891.1"/>
</dbReference>
<evidence type="ECO:0000256" key="1">
    <source>
        <dbReference type="ARBA" id="ARBA00004141"/>
    </source>
</evidence>
<dbReference type="PANTHER" id="PTHR22950:SF323">
    <property type="entry name" value="AMINO ACID TRANSPORTER AVT6C"/>
    <property type="match status" value="1"/>
</dbReference>
<reference evidence="8" key="1">
    <citation type="journal article" date="2017" name="Nature">
        <title>The genome of Chenopodium quinoa.</title>
        <authorList>
            <person name="Jarvis D.E."/>
            <person name="Ho Y.S."/>
            <person name="Lightfoot D.J."/>
            <person name="Schmoeckel S.M."/>
            <person name="Li B."/>
            <person name="Borm T.J.A."/>
            <person name="Ohyanagi H."/>
            <person name="Mineta K."/>
            <person name="Michell C.T."/>
            <person name="Saber N."/>
            <person name="Kharbatia N.M."/>
            <person name="Rupper R.R."/>
            <person name="Sharp A.R."/>
            <person name="Dally N."/>
            <person name="Boughton B.A."/>
            <person name="Woo Y.H."/>
            <person name="Gao G."/>
            <person name="Schijlen E.G.W.M."/>
            <person name="Guo X."/>
            <person name="Momin A.A."/>
            <person name="Negrao S."/>
            <person name="Al-Babili S."/>
            <person name="Gehring C."/>
            <person name="Roessner U."/>
            <person name="Jung C."/>
            <person name="Murphy K."/>
            <person name="Arold S.T."/>
            <person name="Gojobori T."/>
            <person name="van der Linden C.G."/>
            <person name="van Loo E.N."/>
            <person name="Jellen E.N."/>
            <person name="Maughan P.J."/>
            <person name="Tester M."/>
        </authorList>
    </citation>
    <scope>NUCLEOTIDE SEQUENCE [LARGE SCALE GENOMIC DNA]</scope>
    <source>
        <strain evidence="8">cv. PI 614886</strain>
    </source>
</reference>
<dbReference type="EnsemblPlants" id="AUR62022974-RA">
    <property type="protein sequence ID" value="AUR62022974-RA:cds"/>
    <property type="gene ID" value="AUR62022974"/>
</dbReference>
<evidence type="ECO:0000313" key="9">
    <source>
        <dbReference type="Proteomes" id="UP000596660"/>
    </source>
</evidence>
<dbReference type="Gramene" id="AUR62022974-RA">
    <property type="protein sequence ID" value="AUR62022974-RA:cds"/>
    <property type="gene ID" value="AUR62022974"/>
</dbReference>
<evidence type="ECO:0000256" key="5">
    <source>
        <dbReference type="ARBA" id="ARBA00023136"/>
    </source>
</evidence>
<feature type="transmembrane region" description="Helical" evidence="6">
    <location>
        <begin position="29"/>
        <end position="49"/>
    </location>
</feature>
<evidence type="ECO:0000256" key="2">
    <source>
        <dbReference type="ARBA" id="ARBA00022692"/>
    </source>
</evidence>
<feature type="transmembrane region" description="Helical" evidence="6">
    <location>
        <begin position="268"/>
        <end position="288"/>
    </location>
</feature>
<dbReference type="Proteomes" id="UP000596660">
    <property type="component" value="Unplaced"/>
</dbReference>
<dbReference type="Pfam" id="PF01490">
    <property type="entry name" value="Aa_trans"/>
    <property type="match status" value="1"/>
</dbReference>
<gene>
    <name evidence="8" type="primary">LOC110699367</name>
</gene>
<feature type="transmembrane region" description="Helical" evidence="6">
    <location>
        <begin position="189"/>
        <end position="209"/>
    </location>
</feature>
<feature type="transmembrane region" description="Helical" evidence="6">
    <location>
        <begin position="108"/>
        <end position="128"/>
    </location>
</feature>
<feature type="domain" description="Amino acid transporter transmembrane" evidence="7">
    <location>
        <begin position="24"/>
        <end position="431"/>
    </location>
</feature>
<keyword evidence="4 6" id="KW-1133">Transmembrane helix</keyword>
<sequence length="440" mass="48028">MISDAGAPLLPTKCVAEKRTDKEASISGAVFNVSTSIIGAGIMSIPATLKVLGVIPAFFLIVTVALLSDLSVNFLLRFTNSGGSANFSGEPATYGGVMRESFGWIGSLLVKLCVIISNWGCLIVYLIILGDVFSGSENGESIHLGVLQEWFGSHWWNARPYALFFIVVFILLPLALFRRVESLRFSSAVAVLLAVVFVCISFVMAISALFEGNVQKPRLFPELDGHSSFFNLFTAVPVIVTAFTFHFNVHPISSELGKPSKMTTATRISLILCVVIYFSVGFFGYLLFGESIASDILVNFDRSSASPFLNDVVRLSYAFHLVLVYPLLNFSLRGNIDELLFPKKLVLANDKFRFISLTLVLLGLSYLAAIAIPDIWIFFQYVGSTTIISIAFIFPAAITLRDVRGISSTRDKVVALIMLTLAVVTSTISIATNIFNESKS</sequence>
<feature type="transmembrane region" description="Helical" evidence="6">
    <location>
        <begin position="413"/>
        <end position="435"/>
    </location>
</feature>
<dbReference type="InterPro" id="IPR013057">
    <property type="entry name" value="AA_transpt_TM"/>
</dbReference>
<keyword evidence="3" id="KW-0813">Transport</keyword>
<feature type="transmembrane region" description="Helical" evidence="6">
    <location>
        <begin position="55"/>
        <end position="76"/>
    </location>
</feature>
<keyword evidence="9" id="KW-1185">Reference proteome</keyword>
<accession>A0A803M425</accession>
<keyword evidence="2 6" id="KW-0812">Transmembrane</keyword>
<dbReference type="GeneID" id="110699367"/>
<evidence type="ECO:0000259" key="7">
    <source>
        <dbReference type="Pfam" id="PF01490"/>
    </source>
</evidence>
<keyword evidence="5 6" id="KW-0472">Membrane</keyword>
<protein>
    <recommendedName>
        <fullName evidence="7">Amino acid transporter transmembrane domain-containing protein</fullName>
    </recommendedName>
</protein>
<proteinExistence type="predicted"/>